<evidence type="ECO:0000256" key="11">
    <source>
        <dbReference type="PROSITE-ProRule" id="PRU01360"/>
    </source>
</evidence>
<dbReference type="STRING" id="349521.HCH_05457"/>
<name>Q2SB52_HAHCH</name>
<keyword evidence="6" id="KW-0732">Signal</keyword>
<accession>Q2SB52</accession>
<keyword evidence="9 15" id="KW-0675">Receptor</keyword>
<protein>
    <submittedName>
        <fullName evidence="15">Outer membrane receptor for ferrienterochelin and colicins</fullName>
    </submittedName>
</protein>
<keyword evidence="3 11" id="KW-0813">Transport</keyword>
<dbReference type="GO" id="GO:0044718">
    <property type="term" value="P:siderophore transmembrane transport"/>
    <property type="evidence" value="ECO:0007669"/>
    <property type="project" value="TreeGrafter"/>
</dbReference>
<dbReference type="CDD" id="cd01347">
    <property type="entry name" value="ligand_gated_channel"/>
    <property type="match status" value="1"/>
</dbReference>
<dbReference type="EMBL" id="CP000155">
    <property type="protein sequence ID" value="ABC32122.1"/>
    <property type="molecule type" value="Genomic_DNA"/>
</dbReference>
<feature type="short sequence motif" description="TonB box" evidence="12">
    <location>
        <begin position="36"/>
        <end position="42"/>
    </location>
</feature>
<dbReference type="KEGG" id="hch:HCH_05457"/>
<dbReference type="Gene3D" id="2.40.170.20">
    <property type="entry name" value="TonB-dependent receptor, beta-barrel domain"/>
    <property type="match status" value="1"/>
</dbReference>
<dbReference type="GO" id="GO:0015344">
    <property type="term" value="F:siderophore uptake transmembrane transporter activity"/>
    <property type="evidence" value="ECO:0007669"/>
    <property type="project" value="TreeGrafter"/>
</dbReference>
<gene>
    <name evidence="15" type="primary">cirA</name>
    <name evidence="15" type="ordered locus">HCH_05457</name>
</gene>
<evidence type="ECO:0000256" key="8">
    <source>
        <dbReference type="ARBA" id="ARBA00023136"/>
    </source>
</evidence>
<keyword evidence="5 11" id="KW-0812">Transmembrane</keyword>
<dbReference type="InterPro" id="IPR010916">
    <property type="entry name" value="TonB_box_CS"/>
</dbReference>
<dbReference type="Gene3D" id="2.170.130.10">
    <property type="entry name" value="TonB-dependent receptor, plug domain"/>
    <property type="match status" value="1"/>
</dbReference>
<dbReference type="SUPFAM" id="SSF56935">
    <property type="entry name" value="Porins"/>
    <property type="match status" value="1"/>
</dbReference>
<dbReference type="InterPro" id="IPR012910">
    <property type="entry name" value="Plug_dom"/>
</dbReference>
<organism evidence="15 16">
    <name type="scientific">Hahella chejuensis (strain KCTC 2396)</name>
    <dbReference type="NCBI Taxonomy" id="349521"/>
    <lineage>
        <taxon>Bacteria</taxon>
        <taxon>Pseudomonadati</taxon>
        <taxon>Pseudomonadota</taxon>
        <taxon>Gammaproteobacteria</taxon>
        <taxon>Oceanospirillales</taxon>
        <taxon>Hahellaceae</taxon>
        <taxon>Hahella</taxon>
    </lineage>
</organism>
<dbReference type="PROSITE" id="PS52016">
    <property type="entry name" value="TONB_DEPENDENT_REC_3"/>
    <property type="match status" value="1"/>
</dbReference>
<keyword evidence="8 11" id="KW-0472">Membrane</keyword>
<evidence type="ECO:0000256" key="10">
    <source>
        <dbReference type="ARBA" id="ARBA00023237"/>
    </source>
</evidence>
<reference evidence="15 16" key="1">
    <citation type="journal article" date="2005" name="Nucleic Acids Res.">
        <title>Genomic blueprint of Hahella chejuensis, a marine microbe producing an algicidal agent.</title>
        <authorList>
            <person name="Jeong H."/>
            <person name="Yim J.H."/>
            <person name="Lee C."/>
            <person name="Choi S.-H."/>
            <person name="Park Y.K."/>
            <person name="Yoon S.H."/>
            <person name="Hur C.-G."/>
            <person name="Kang H.-Y."/>
            <person name="Kim D."/>
            <person name="Lee H.H."/>
            <person name="Park K.H."/>
            <person name="Park S.-H."/>
            <person name="Park H.-S."/>
            <person name="Lee H.K."/>
            <person name="Oh T.K."/>
            <person name="Kim J.F."/>
        </authorList>
    </citation>
    <scope>NUCLEOTIDE SEQUENCE [LARGE SCALE GENOMIC DNA]</scope>
    <source>
        <strain evidence="15 16">KCTC 2396</strain>
    </source>
</reference>
<comment type="subcellular location">
    <subcellularLocation>
        <location evidence="1 11">Cell outer membrane</location>
        <topology evidence="1 11">Multi-pass membrane protein</topology>
    </subcellularLocation>
</comment>
<evidence type="ECO:0000313" key="16">
    <source>
        <dbReference type="Proteomes" id="UP000000238"/>
    </source>
</evidence>
<keyword evidence="7 12" id="KW-0798">TonB box</keyword>
<dbReference type="RefSeq" id="WP_011399186.1">
    <property type="nucleotide sequence ID" value="NC_007645.1"/>
</dbReference>
<dbReference type="InterPro" id="IPR037066">
    <property type="entry name" value="Plug_dom_sf"/>
</dbReference>
<evidence type="ECO:0000256" key="4">
    <source>
        <dbReference type="ARBA" id="ARBA00022452"/>
    </source>
</evidence>
<dbReference type="GO" id="GO:0009279">
    <property type="term" value="C:cell outer membrane"/>
    <property type="evidence" value="ECO:0007669"/>
    <property type="project" value="UniProtKB-SubCell"/>
</dbReference>
<dbReference type="PROSITE" id="PS00430">
    <property type="entry name" value="TONB_DEPENDENT_REC_1"/>
    <property type="match status" value="1"/>
</dbReference>
<dbReference type="InterPro" id="IPR000531">
    <property type="entry name" value="Beta-barrel_TonB"/>
</dbReference>
<keyword evidence="10 11" id="KW-0998">Cell outer membrane</keyword>
<evidence type="ECO:0000256" key="7">
    <source>
        <dbReference type="ARBA" id="ARBA00023077"/>
    </source>
</evidence>
<feature type="domain" description="TonB-dependent receptor plug" evidence="14">
    <location>
        <begin position="49"/>
        <end position="153"/>
    </location>
</feature>
<dbReference type="AlphaFoldDB" id="Q2SB52"/>
<evidence type="ECO:0000256" key="6">
    <source>
        <dbReference type="ARBA" id="ARBA00022729"/>
    </source>
</evidence>
<dbReference type="HOGENOM" id="CLU_008287_18_0_6"/>
<evidence type="ECO:0000256" key="9">
    <source>
        <dbReference type="ARBA" id="ARBA00023170"/>
    </source>
</evidence>
<evidence type="ECO:0000256" key="5">
    <source>
        <dbReference type="ARBA" id="ARBA00022692"/>
    </source>
</evidence>
<sequence>MSHKSHPFLLVTLTAPLVVALPQQALGDTAATALDTVVVTGTRSEKLLMETPVRTEVVTREEIERKHARDVKEALEDVPGLMLKRIHGKSGYEVWLQGLDSNRVKVLIDGEPVAASTGSSVDVTQIGSLNIERIEVVKGATSALYGSAAMGGVINIITRDIEPGLHYEALAEAASFGKDNIGGETADIGTRRASARLSGRDGVWYGALSMDYRDSDGFDATPEDWNTQGAEGERGDWSARLGWEPDQNQSYELLGGYYREDLNHRISTNAAGKEIRKIKEEEAERTRLGASAAWRTAVGDIQARLLQEQFDDVTYQDAIATAVKEDRRSASMESRRATLDWSYALNDDHLLSAGLEGFEETLEQRHDDTIEVPAGTDRHSIEMYLQDDYFVNDRLEIIPGVRLQRDSDFGSYAAPKINARYELMRADSLTLFLRGGVGRGYRVPNLKERYYVFDHSHLGYMVLGNPDLQPEKSASYQLGFGVYGDQGAYVDLNLFYNDITDLIETAFDPEATADRGDGVSVHRYTNIAEARTQGVEISAAYPLSSQWKIHGGYTWMESEDKRTGLELPKRPRHQVKLGADYSFADWGTQLSLDGVYQSREFIDVAGSMESPSWSTLDFKVNQPLPWGVTLFGGVDNLTDTQRDFKDSSDFRPDEGRFFYLGVRIKG</sequence>
<evidence type="ECO:0000313" key="15">
    <source>
        <dbReference type="EMBL" id="ABC32122.1"/>
    </source>
</evidence>
<comment type="similarity">
    <text evidence="2">Belongs to the TonB-dependent receptor family. Hemoglobin/haptoglobin binding protein subfamily.</text>
</comment>
<dbReference type="InterPro" id="IPR036942">
    <property type="entry name" value="Beta-barrel_TonB_sf"/>
</dbReference>
<dbReference type="eggNOG" id="COG4771">
    <property type="taxonomic scope" value="Bacteria"/>
</dbReference>
<keyword evidence="4 11" id="KW-1134">Transmembrane beta strand</keyword>
<evidence type="ECO:0000259" key="14">
    <source>
        <dbReference type="Pfam" id="PF07715"/>
    </source>
</evidence>
<feature type="domain" description="TonB-dependent receptor-like beta-barrel" evidence="13">
    <location>
        <begin position="191"/>
        <end position="637"/>
    </location>
</feature>
<evidence type="ECO:0000259" key="13">
    <source>
        <dbReference type="Pfam" id="PF00593"/>
    </source>
</evidence>
<evidence type="ECO:0000256" key="3">
    <source>
        <dbReference type="ARBA" id="ARBA00022448"/>
    </source>
</evidence>
<evidence type="ECO:0000256" key="2">
    <source>
        <dbReference type="ARBA" id="ARBA00008143"/>
    </source>
</evidence>
<proteinExistence type="inferred from homology"/>
<dbReference type="Pfam" id="PF07715">
    <property type="entry name" value="Plug"/>
    <property type="match status" value="1"/>
</dbReference>
<evidence type="ECO:0000256" key="12">
    <source>
        <dbReference type="PROSITE-ProRule" id="PRU10143"/>
    </source>
</evidence>
<dbReference type="PANTHER" id="PTHR30069:SF29">
    <property type="entry name" value="HEMOGLOBIN AND HEMOGLOBIN-HAPTOGLOBIN-BINDING PROTEIN 1-RELATED"/>
    <property type="match status" value="1"/>
</dbReference>
<dbReference type="PANTHER" id="PTHR30069">
    <property type="entry name" value="TONB-DEPENDENT OUTER MEMBRANE RECEPTOR"/>
    <property type="match status" value="1"/>
</dbReference>
<evidence type="ECO:0000256" key="1">
    <source>
        <dbReference type="ARBA" id="ARBA00004571"/>
    </source>
</evidence>
<dbReference type="Proteomes" id="UP000000238">
    <property type="component" value="Chromosome"/>
</dbReference>
<dbReference type="Pfam" id="PF00593">
    <property type="entry name" value="TonB_dep_Rec_b-barrel"/>
    <property type="match status" value="1"/>
</dbReference>
<keyword evidence="16" id="KW-1185">Reference proteome</keyword>
<dbReference type="InterPro" id="IPR039426">
    <property type="entry name" value="TonB-dep_rcpt-like"/>
</dbReference>